<accession>A0AA35TBB5</accession>
<dbReference type="AlphaFoldDB" id="A0AA35TBB5"/>
<comment type="caution">
    <text evidence="4">The sequence shown here is derived from an EMBL/GenBank/DDBJ whole genome shotgun (WGS) entry which is preliminary data.</text>
</comment>
<keyword evidence="5" id="KW-1185">Reference proteome</keyword>
<feature type="compositionally biased region" description="Basic and acidic residues" evidence="1">
    <location>
        <begin position="160"/>
        <end position="174"/>
    </location>
</feature>
<dbReference type="Pfam" id="PF00789">
    <property type="entry name" value="UBX"/>
    <property type="match status" value="1"/>
</dbReference>
<reference evidence="4" key="1">
    <citation type="submission" date="2023-03" db="EMBL/GenBank/DDBJ databases">
        <authorList>
            <person name="Steffen K."/>
            <person name="Cardenas P."/>
        </authorList>
    </citation>
    <scope>NUCLEOTIDE SEQUENCE</scope>
</reference>
<evidence type="ECO:0000259" key="3">
    <source>
        <dbReference type="Pfam" id="PF00789"/>
    </source>
</evidence>
<dbReference type="InterPro" id="IPR029071">
    <property type="entry name" value="Ubiquitin-like_domsf"/>
</dbReference>
<dbReference type="Gene3D" id="3.10.20.90">
    <property type="entry name" value="Phosphatidylinositol 3-kinase Catalytic Subunit, Chain A, domain 1"/>
    <property type="match status" value="1"/>
</dbReference>
<evidence type="ECO:0000256" key="2">
    <source>
        <dbReference type="SAM" id="Phobius"/>
    </source>
</evidence>
<dbReference type="InterPro" id="IPR001012">
    <property type="entry name" value="UBX_dom"/>
</dbReference>
<keyword evidence="2" id="KW-0812">Transmembrane</keyword>
<evidence type="ECO:0000313" key="4">
    <source>
        <dbReference type="EMBL" id="CAI8044418.1"/>
    </source>
</evidence>
<organism evidence="4 5">
    <name type="scientific">Geodia barretti</name>
    <name type="common">Barrett's horny sponge</name>
    <dbReference type="NCBI Taxonomy" id="519541"/>
    <lineage>
        <taxon>Eukaryota</taxon>
        <taxon>Metazoa</taxon>
        <taxon>Porifera</taxon>
        <taxon>Demospongiae</taxon>
        <taxon>Heteroscleromorpha</taxon>
        <taxon>Tetractinellida</taxon>
        <taxon>Astrophorina</taxon>
        <taxon>Geodiidae</taxon>
        <taxon>Geodia</taxon>
    </lineage>
</organism>
<keyword evidence="2" id="KW-0472">Membrane</keyword>
<gene>
    <name evidence="4" type="ORF">GBAR_LOCUS24638</name>
</gene>
<feature type="transmembrane region" description="Helical" evidence="2">
    <location>
        <begin position="37"/>
        <end position="55"/>
    </location>
</feature>
<feature type="region of interest" description="Disordered" evidence="1">
    <location>
        <begin position="143"/>
        <end position="174"/>
    </location>
</feature>
<proteinExistence type="predicted"/>
<dbReference type="Proteomes" id="UP001174909">
    <property type="component" value="Unassembled WGS sequence"/>
</dbReference>
<name>A0AA35TBB5_GEOBA</name>
<dbReference type="EMBL" id="CASHTH010003393">
    <property type="protein sequence ID" value="CAI8044418.1"/>
    <property type="molecule type" value="Genomic_DNA"/>
</dbReference>
<protein>
    <recommendedName>
        <fullName evidence="3">UBX domain-containing protein</fullName>
    </recommendedName>
</protein>
<keyword evidence="2" id="KW-1133">Transmembrane helix</keyword>
<sequence length="257" mass="29215">MKRRRASQTVCDSMLCSLIVLGSLAFSLTYYRNDLRQLLRMFFLTAVLIGALLALRHSLGRARRRLGKWLSRAKEESKETVVEERPDLDRAREEALARAQRLHDEKAEDYESRVAGPRRVRKFEKNERKSIYFRGFGAHEGRTLGEASGGAGAGSCDQGAESREGHVTDDDVIGEGDRSGRKVWLAVQLPTRTLRSQFHISQTMKVVYSWLEEEGEVLPGQVLITPHPRQLLDDRGRTLEDYGITMDTKLILEELDD</sequence>
<evidence type="ECO:0000256" key="1">
    <source>
        <dbReference type="SAM" id="MobiDB-lite"/>
    </source>
</evidence>
<feature type="domain" description="UBX" evidence="3">
    <location>
        <begin position="186"/>
        <end position="254"/>
    </location>
</feature>
<dbReference type="SUPFAM" id="SSF54236">
    <property type="entry name" value="Ubiquitin-like"/>
    <property type="match status" value="1"/>
</dbReference>
<feature type="transmembrane region" description="Helical" evidence="2">
    <location>
        <begin position="12"/>
        <end position="31"/>
    </location>
</feature>
<evidence type="ECO:0000313" key="5">
    <source>
        <dbReference type="Proteomes" id="UP001174909"/>
    </source>
</evidence>